<feature type="coiled-coil region" evidence="1">
    <location>
        <begin position="1"/>
        <end position="31"/>
    </location>
</feature>
<keyword evidence="5" id="KW-1185">Reference proteome</keyword>
<sequence length="165" mass="18573">MRTALLLLLLLEEEEEEEEEQEEEERKKDILCLPVTGRGMCSSAQCLNIIRGFYVASRRGWFVQRRGRGGGERRRGIFNADNNPPTDDGEEEEEEGEEEELFRTDRGSLERVRASHRPATSRPMRAPSARDVCGLCLAARRKCGHSAGAPAANTPRDSSLSSWPR</sequence>
<evidence type="ECO:0000313" key="4">
    <source>
        <dbReference type="EMBL" id="CAB1421606.1"/>
    </source>
</evidence>
<feature type="signal peptide" evidence="3">
    <location>
        <begin position="1"/>
        <end position="16"/>
    </location>
</feature>
<keyword evidence="1" id="KW-0175">Coiled coil</keyword>
<protein>
    <recommendedName>
        <fullName evidence="6">Secreted protein</fullName>
    </recommendedName>
</protein>
<feature type="compositionally biased region" description="Basic and acidic residues" evidence="2">
    <location>
        <begin position="101"/>
        <end position="113"/>
    </location>
</feature>
<feature type="compositionally biased region" description="Acidic residues" evidence="2">
    <location>
        <begin position="87"/>
        <end position="100"/>
    </location>
</feature>
<evidence type="ECO:0000256" key="2">
    <source>
        <dbReference type="SAM" id="MobiDB-lite"/>
    </source>
</evidence>
<gene>
    <name evidence="4" type="ORF">PLEPLA_LOCUS9493</name>
</gene>
<feature type="region of interest" description="Disordered" evidence="2">
    <location>
        <begin position="67"/>
        <end position="126"/>
    </location>
</feature>
<comment type="caution">
    <text evidence="4">The sequence shown here is derived from an EMBL/GenBank/DDBJ whole genome shotgun (WGS) entry which is preliminary data.</text>
</comment>
<dbReference type="AlphaFoldDB" id="A0A9N7YDE9"/>
<reference evidence="4" key="1">
    <citation type="submission" date="2020-03" db="EMBL/GenBank/DDBJ databases">
        <authorList>
            <person name="Weist P."/>
        </authorList>
    </citation>
    <scope>NUCLEOTIDE SEQUENCE</scope>
</reference>
<feature type="compositionally biased region" description="Polar residues" evidence="2">
    <location>
        <begin position="155"/>
        <end position="165"/>
    </location>
</feature>
<dbReference type="EMBL" id="CADEAL010000535">
    <property type="protein sequence ID" value="CAB1421606.1"/>
    <property type="molecule type" value="Genomic_DNA"/>
</dbReference>
<dbReference type="Proteomes" id="UP001153269">
    <property type="component" value="Unassembled WGS sequence"/>
</dbReference>
<feature type="chain" id="PRO_5040221215" description="Secreted protein" evidence="3">
    <location>
        <begin position="17"/>
        <end position="165"/>
    </location>
</feature>
<feature type="region of interest" description="Disordered" evidence="2">
    <location>
        <begin position="144"/>
        <end position="165"/>
    </location>
</feature>
<keyword evidence="3" id="KW-0732">Signal</keyword>
<evidence type="ECO:0000256" key="1">
    <source>
        <dbReference type="SAM" id="Coils"/>
    </source>
</evidence>
<accession>A0A9N7YDE9</accession>
<evidence type="ECO:0000313" key="5">
    <source>
        <dbReference type="Proteomes" id="UP001153269"/>
    </source>
</evidence>
<proteinExistence type="predicted"/>
<organism evidence="4 5">
    <name type="scientific">Pleuronectes platessa</name>
    <name type="common">European plaice</name>
    <dbReference type="NCBI Taxonomy" id="8262"/>
    <lineage>
        <taxon>Eukaryota</taxon>
        <taxon>Metazoa</taxon>
        <taxon>Chordata</taxon>
        <taxon>Craniata</taxon>
        <taxon>Vertebrata</taxon>
        <taxon>Euteleostomi</taxon>
        <taxon>Actinopterygii</taxon>
        <taxon>Neopterygii</taxon>
        <taxon>Teleostei</taxon>
        <taxon>Neoteleostei</taxon>
        <taxon>Acanthomorphata</taxon>
        <taxon>Carangaria</taxon>
        <taxon>Pleuronectiformes</taxon>
        <taxon>Pleuronectoidei</taxon>
        <taxon>Pleuronectidae</taxon>
        <taxon>Pleuronectes</taxon>
    </lineage>
</organism>
<name>A0A9N7YDE9_PLEPL</name>
<evidence type="ECO:0008006" key="6">
    <source>
        <dbReference type="Google" id="ProtNLM"/>
    </source>
</evidence>
<evidence type="ECO:0000256" key="3">
    <source>
        <dbReference type="SAM" id="SignalP"/>
    </source>
</evidence>